<evidence type="ECO:0000313" key="1">
    <source>
        <dbReference type="EMBL" id="MBW4661817.1"/>
    </source>
</evidence>
<dbReference type="EMBL" id="JAHHHD010000046">
    <property type="protein sequence ID" value="MBW4661817.1"/>
    <property type="molecule type" value="Genomic_DNA"/>
</dbReference>
<evidence type="ECO:0008006" key="3">
    <source>
        <dbReference type="Google" id="ProtNLM"/>
    </source>
</evidence>
<reference evidence="1" key="2">
    <citation type="journal article" date="2022" name="Microbiol. Resour. Announc.">
        <title>Metagenome Sequencing to Explore Phylogenomics of Terrestrial Cyanobacteria.</title>
        <authorList>
            <person name="Ward R.D."/>
            <person name="Stajich J.E."/>
            <person name="Johansen J.R."/>
            <person name="Huntemann M."/>
            <person name="Clum A."/>
            <person name="Foster B."/>
            <person name="Foster B."/>
            <person name="Roux S."/>
            <person name="Palaniappan K."/>
            <person name="Varghese N."/>
            <person name="Mukherjee S."/>
            <person name="Reddy T.B.K."/>
            <person name="Daum C."/>
            <person name="Copeland A."/>
            <person name="Chen I.A."/>
            <person name="Ivanova N.N."/>
            <person name="Kyrpides N.C."/>
            <person name="Shapiro N."/>
            <person name="Eloe-Fadrosh E.A."/>
            <person name="Pietrasiak N."/>
        </authorList>
    </citation>
    <scope>NUCLEOTIDE SEQUENCE</scope>
    <source>
        <strain evidence="1">UHER 2000/2452</strain>
    </source>
</reference>
<comment type="caution">
    <text evidence="1">The sequence shown here is derived from an EMBL/GenBank/DDBJ whole genome shotgun (WGS) entry which is preliminary data.</text>
</comment>
<gene>
    <name evidence="1" type="ORF">KME15_24380</name>
</gene>
<sequence>MLFKYEVWIRKLAVFSATLLLILIICQPVNSQIPAAPTPVPIASPPSMLIVQIDSNEQIYIDGQLVAPNIPHIPHPLDDQLSRVVIDFDRSNRCGLVVLSASTTTKYASVVEMIDILRALGVNRIALGFPLNSQDGVLTLVSVIFEINQLSPPTVGSLYPSSFPNCSRQPFEIPDDSSLPSLPPLHIPEIPSLPPLPNIISPSR</sequence>
<dbReference type="AlphaFoldDB" id="A0A951QF88"/>
<protein>
    <recommendedName>
        <fullName evidence="3">Biopolymer transporter ExbD</fullName>
    </recommendedName>
</protein>
<dbReference type="Gene3D" id="3.30.420.270">
    <property type="match status" value="1"/>
</dbReference>
<dbReference type="Proteomes" id="UP000757435">
    <property type="component" value="Unassembled WGS sequence"/>
</dbReference>
<evidence type="ECO:0000313" key="2">
    <source>
        <dbReference type="Proteomes" id="UP000757435"/>
    </source>
</evidence>
<name>A0A951QF88_9CYAN</name>
<accession>A0A951QF88</accession>
<proteinExistence type="predicted"/>
<organism evidence="1 2">
    <name type="scientific">Drouetiella hepatica Uher 2000/2452</name>
    <dbReference type="NCBI Taxonomy" id="904376"/>
    <lineage>
        <taxon>Bacteria</taxon>
        <taxon>Bacillati</taxon>
        <taxon>Cyanobacteriota</taxon>
        <taxon>Cyanophyceae</taxon>
        <taxon>Oculatellales</taxon>
        <taxon>Oculatellaceae</taxon>
        <taxon>Drouetiella</taxon>
    </lineage>
</organism>
<reference evidence="1" key="1">
    <citation type="submission" date="2021-05" db="EMBL/GenBank/DDBJ databases">
        <authorList>
            <person name="Pietrasiak N."/>
            <person name="Ward R."/>
            <person name="Stajich J.E."/>
            <person name="Kurbessoian T."/>
        </authorList>
    </citation>
    <scope>NUCLEOTIDE SEQUENCE</scope>
    <source>
        <strain evidence="1">UHER 2000/2452</strain>
    </source>
</reference>